<dbReference type="RefSeq" id="WP_307286196.1">
    <property type="nucleotide sequence ID" value="NZ_JAUSVX010000032.1"/>
</dbReference>
<evidence type="ECO:0000313" key="2">
    <source>
        <dbReference type="EMBL" id="MDQ0475241.1"/>
    </source>
</evidence>
<dbReference type="InterPro" id="IPR025285">
    <property type="entry name" value="DUF4145"/>
</dbReference>
<sequence length="170" mass="18585">MEGYRRTECVHCEGELIWKDDVIVLPNVLSGPEPNEDLNDDIKADYQEARSIAVKSPRGAAALLRLCLQKLCAQLGQPGKDINKDIAALVKTGLPVDIQRALDVVRVVGNQAVHPGELDIKDDIETVGALFELLNAIADDMLTQPKKREALFARLPQGARDAIAKRDGKP</sequence>
<protein>
    <recommendedName>
        <fullName evidence="1">DUF4145 domain-containing protein</fullName>
    </recommendedName>
</protein>
<dbReference type="EMBL" id="JAUSVX010000032">
    <property type="protein sequence ID" value="MDQ0475241.1"/>
    <property type="molecule type" value="Genomic_DNA"/>
</dbReference>
<proteinExistence type="predicted"/>
<evidence type="ECO:0000313" key="3">
    <source>
        <dbReference type="Proteomes" id="UP001242480"/>
    </source>
</evidence>
<feature type="domain" description="DUF4145" evidence="1">
    <location>
        <begin position="47"/>
        <end position="127"/>
    </location>
</feature>
<evidence type="ECO:0000259" key="1">
    <source>
        <dbReference type="Pfam" id="PF13643"/>
    </source>
</evidence>
<gene>
    <name evidence="2" type="ORF">QO011_008283</name>
</gene>
<comment type="caution">
    <text evidence="2">The sequence shown here is derived from an EMBL/GenBank/DDBJ whole genome shotgun (WGS) entry which is preliminary data.</text>
</comment>
<name>A0ABU0JLS1_9HYPH</name>
<reference evidence="2 3" key="1">
    <citation type="submission" date="2023-07" db="EMBL/GenBank/DDBJ databases">
        <title>Genomic Encyclopedia of Type Strains, Phase IV (KMG-IV): sequencing the most valuable type-strain genomes for metagenomic binning, comparative biology and taxonomic classification.</title>
        <authorList>
            <person name="Goeker M."/>
        </authorList>
    </citation>
    <scope>NUCLEOTIDE SEQUENCE [LARGE SCALE GENOMIC DNA]</scope>
    <source>
        <strain evidence="2 3">DSM 19619</strain>
    </source>
</reference>
<dbReference type="Pfam" id="PF13643">
    <property type="entry name" value="DUF4145"/>
    <property type="match status" value="1"/>
</dbReference>
<keyword evidence="3" id="KW-1185">Reference proteome</keyword>
<accession>A0ABU0JLS1</accession>
<dbReference type="Proteomes" id="UP001242480">
    <property type="component" value="Unassembled WGS sequence"/>
</dbReference>
<organism evidence="2 3">
    <name type="scientific">Labrys wisconsinensis</name>
    <dbReference type="NCBI Taxonomy" id="425677"/>
    <lineage>
        <taxon>Bacteria</taxon>
        <taxon>Pseudomonadati</taxon>
        <taxon>Pseudomonadota</taxon>
        <taxon>Alphaproteobacteria</taxon>
        <taxon>Hyphomicrobiales</taxon>
        <taxon>Xanthobacteraceae</taxon>
        <taxon>Labrys</taxon>
    </lineage>
</organism>